<dbReference type="InterPro" id="IPR010928">
    <property type="entry name" value="MelC1"/>
</dbReference>
<feature type="compositionally biased region" description="Basic and acidic residues" evidence="3">
    <location>
        <begin position="1"/>
        <end position="17"/>
    </location>
</feature>
<dbReference type="EMBL" id="CP010849">
    <property type="protein sequence ID" value="AJP02076.1"/>
    <property type="molecule type" value="Genomic_DNA"/>
</dbReference>
<dbReference type="InterPro" id="IPR023199">
    <property type="entry name" value="GriE/MELC1_sf"/>
</dbReference>
<keyword evidence="2" id="KW-0186">Copper</keyword>
<feature type="compositionally biased region" description="Basic and acidic residues" evidence="3">
    <location>
        <begin position="175"/>
        <end position="184"/>
    </location>
</feature>
<feature type="region of interest" description="Disordered" evidence="3">
    <location>
        <begin position="50"/>
        <end position="95"/>
    </location>
</feature>
<evidence type="ECO:0000256" key="2">
    <source>
        <dbReference type="ARBA" id="ARBA00023008"/>
    </source>
</evidence>
<dbReference type="Proteomes" id="UP000032234">
    <property type="component" value="Chromosome"/>
</dbReference>
<gene>
    <name evidence="4" type="ORF">TU94_11785</name>
</gene>
<dbReference type="AlphaFoldDB" id="A0A0C5GCX4"/>
<dbReference type="HOGENOM" id="CLU_130429_0_0_11"/>
<organism evidence="4 5">
    <name type="scientific">Streptomyces cyaneogriseus subsp. noncyanogenus</name>
    <dbReference type="NCBI Taxonomy" id="477245"/>
    <lineage>
        <taxon>Bacteria</taxon>
        <taxon>Bacillati</taxon>
        <taxon>Actinomycetota</taxon>
        <taxon>Actinomycetes</taxon>
        <taxon>Kitasatosporales</taxon>
        <taxon>Streptomycetaceae</taxon>
        <taxon>Streptomyces</taxon>
    </lineage>
</organism>
<evidence type="ECO:0000256" key="3">
    <source>
        <dbReference type="SAM" id="MobiDB-lite"/>
    </source>
</evidence>
<reference evidence="4 5" key="1">
    <citation type="submission" date="2015-02" db="EMBL/GenBank/DDBJ databases">
        <title>Genome sequence of thermotolerant Streptomyces cyaneogriseus subsp. Noncyanogenus NMWT1, the producer of nematocidal antibiotics nemadectin.</title>
        <authorList>
            <person name="Wang H."/>
            <person name="Li C."/>
            <person name="Xiang W."/>
            <person name="Wang X."/>
        </authorList>
    </citation>
    <scope>NUCLEOTIDE SEQUENCE [LARGE SCALE GENOMIC DNA]</scope>
    <source>
        <strain evidence="4 5">NMWT 1</strain>
    </source>
</reference>
<dbReference type="PATRIC" id="fig|477245.3.peg.2503"/>
<dbReference type="GO" id="GO:0042438">
    <property type="term" value="P:melanin biosynthetic process"/>
    <property type="evidence" value="ECO:0007669"/>
    <property type="project" value="InterPro"/>
</dbReference>
<accession>A0A0C5GCX4</accession>
<evidence type="ECO:0000313" key="5">
    <source>
        <dbReference type="Proteomes" id="UP000032234"/>
    </source>
</evidence>
<feature type="region of interest" description="Disordered" evidence="3">
    <location>
        <begin position="162"/>
        <end position="184"/>
    </location>
</feature>
<evidence type="ECO:0008006" key="6">
    <source>
        <dbReference type="Google" id="ProtNLM"/>
    </source>
</evidence>
<dbReference type="Gene3D" id="3.30.1880.10">
    <property type="entry name" value="protein ne1242 domain like"/>
    <property type="match status" value="1"/>
</dbReference>
<feature type="region of interest" description="Disordered" evidence="3">
    <location>
        <begin position="1"/>
        <end position="28"/>
    </location>
</feature>
<dbReference type="Pfam" id="PF06236">
    <property type="entry name" value="MelC1"/>
    <property type="match status" value="1"/>
</dbReference>
<evidence type="ECO:0000256" key="1">
    <source>
        <dbReference type="ARBA" id="ARBA00022729"/>
    </source>
</evidence>
<sequence length="184" mass="19186">MAVSEREASRDAGREPADPAGGGPADATRRRLVRRLLVPALAAAFVPVAAAPGSPRPAKSSGAAKAARTDRRHTAGRVRAATRPPAAQDGGAFDETYLGRRIRGVRTPDAAGGPGTWHVTVDGRPLHLMRRADGTWMSMVDHSRSYPTPLEAARAAVDELPPGQRLSQTGGGHGHGGDRHGVHA</sequence>
<keyword evidence="1" id="KW-0732">Signal</keyword>
<dbReference type="RefSeq" id="WP_044381627.1">
    <property type="nucleotide sequence ID" value="NZ_CP010849.1"/>
</dbReference>
<dbReference type="GO" id="GO:0005507">
    <property type="term" value="F:copper ion binding"/>
    <property type="evidence" value="ECO:0007669"/>
    <property type="project" value="InterPro"/>
</dbReference>
<dbReference type="STRING" id="477245.TU94_11785"/>
<protein>
    <recommendedName>
        <fullName evidence="6">Tyrosinase</fullName>
    </recommendedName>
</protein>
<proteinExistence type="predicted"/>
<keyword evidence="5" id="KW-1185">Reference proteome</keyword>
<name>A0A0C5GCX4_9ACTN</name>
<dbReference type="OrthoDB" id="3405860at2"/>
<dbReference type="KEGG" id="scw:TU94_11785"/>
<evidence type="ECO:0000313" key="4">
    <source>
        <dbReference type="EMBL" id="AJP02076.1"/>
    </source>
</evidence>